<dbReference type="InterPro" id="IPR053178">
    <property type="entry name" value="Osmoadaptation_assoc"/>
</dbReference>
<sequence>MKYSLDAVQKLKSCLEDPEDGVSSNTLCAALTLSVVEALTGPQPSTSYLTHVGGAGRLLEILGPENCQDDFARHVLNFARGGAIITSIYRQEDCFLLGEEWSGVAFDKTNAPLDECLWIDVEHAMADFSVLLKQMNNLERCSTPMSQFPDDFPVEQYLFNDFVPFGYSSEVSESHFQDIPCGTLLGPDLNHTYMHTPDLASDTFLKDDLLQKLFVLKASFTEINIRLTTSIHDGTFATELPSSEPSNPLSTSYAFTHWRVACVYTTSWAFTILVNKAIIKLLQPTPLPLQQSVSTTSSTLYALDAESRHLALELCKTWESAWLNRPIGACHVWLGHVVAFEYCPSEVQAWVLECLNRLLQEQGVREWQWTEDLIEMSCRKLMGEGDTLSTKI</sequence>
<evidence type="ECO:0000313" key="1">
    <source>
        <dbReference type="EMBL" id="KAK3207850.1"/>
    </source>
</evidence>
<gene>
    <name evidence="1" type="ORF">GRF29_96g618616</name>
</gene>
<name>A0AAN6LX49_9PLEO</name>
<evidence type="ECO:0000313" key="2">
    <source>
        <dbReference type="Proteomes" id="UP001280581"/>
    </source>
</evidence>
<keyword evidence="2" id="KW-1185">Reference proteome</keyword>
<reference evidence="1 2" key="1">
    <citation type="submission" date="2021-02" db="EMBL/GenBank/DDBJ databases">
        <title>Genome assembly of Pseudopithomyces chartarum.</title>
        <authorList>
            <person name="Jauregui R."/>
            <person name="Singh J."/>
            <person name="Voisey C."/>
        </authorList>
    </citation>
    <scope>NUCLEOTIDE SEQUENCE [LARGE SCALE GENOMIC DNA]</scope>
    <source>
        <strain evidence="1 2">AGR01</strain>
    </source>
</reference>
<accession>A0AAN6LX49</accession>
<proteinExistence type="predicted"/>
<dbReference type="PANTHER" id="PTHR38111">
    <property type="entry name" value="ZN(2)-C6 FUNGAL-TYPE DOMAIN-CONTAINING PROTEIN-RELATED"/>
    <property type="match status" value="1"/>
</dbReference>
<dbReference type="EMBL" id="WVTA01000008">
    <property type="protein sequence ID" value="KAK3207850.1"/>
    <property type="molecule type" value="Genomic_DNA"/>
</dbReference>
<dbReference type="AlphaFoldDB" id="A0AAN6LX49"/>
<comment type="caution">
    <text evidence="1">The sequence shown here is derived from an EMBL/GenBank/DDBJ whole genome shotgun (WGS) entry which is preliminary data.</text>
</comment>
<dbReference type="Proteomes" id="UP001280581">
    <property type="component" value="Unassembled WGS sequence"/>
</dbReference>
<protein>
    <submittedName>
        <fullName evidence="1">Uncharacterized protein</fullName>
    </submittedName>
</protein>
<dbReference type="PANTHER" id="PTHR38111:SF5">
    <property type="entry name" value="TRANSCRIPTION FACTOR DOMAIN-CONTAINING PROTEIN"/>
    <property type="match status" value="1"/>
</dbReference>
<organism evidence="1 2">
    <name type="scientific">Pseudopithomyces chartarum</name>
    <dbReference type="NCBI Taxonomy" id="1892770"/>
    <lineage>
        <taxon>Eukaryota</taxon>
        <taxon>Fungi</taxon>
        <taxon>Dikarya</taxon>
        <taxon>Ascomycota</taxon>
        <taxon>Pezizomycotina</taxon>
        <taxon>Dothideomycetes</taxon>
        <taxon>Pleosporomycetidae</taxon>
        <taxon>Pleosporales</taxon>
        <taxon>Massarineae</taxon>
        <taxon>Didymosphaeriaceae</taxon>
        <taxon>Pseudopithomyces</taxon>
    </lineage>
</organism>